<keyword evidence="3" id="KW-0804">Transcription</keyword>
<name>A0ABV4ACL3_9GAMM</name>
<dbReference type="Pfam" id="PF12833">
    <property type="entry name" value="HTH_18"/>
    <property type="match status" value="1"/>
</dbReference>
<dbReference type="Gene3D" id="1.10.10.60">
    <property type="entry name" value="Homeodomain-like"/>
    <property type="match status" value="1"/>
</dbReference>
<gene>
    <name evidence="5" type="ORF">AB5I84_00310</name>
</gene>
<evidence type="ECO:0000259" key="4">
    <source>
        <dbReference type="PROSITE" id="PS01124"/>
    </source>
</evidence>
<dbReference type="SUPFAM" id="SSF46689">
    <property type="entry name" value="Homeodomain-like"/>
    <property type="match status" value="1"/>
</dbReference>
<dbReference type="EMBL" id="JBGCUO010000001">
    <property type="protein sequence ID" value="MEY1660584.1"/>
    <property type="molecule type" value="Genomic_DNA"/>
</dbReference>
<sequence>MTDAAQSAGFPATYSRLLANELQLTGDTLPALLAGTALTPDDLLSLSHTVSAADQYRLIRNALAFERQPALGLWIGCRMPLSAHGAIGMALATAPTPLEAFRVMARFGQLRVPVLTTHVSEGDHWVTLEVHSQLPMDAVGRFLIEVLLASALTFIGERGTPQLSLAFSPPDHADAYRALLGITPRFGQPTHQLRIQRSALLHPNPLHDPLLHPHALALCEQLQTPQQPFSQWQTRVTALLRQHPGRLWPLEDIARALHVAPRTLTRHLHREGHRYQQLRDQELQRQARQLLRQSDHTVTSVALMLGYQDVASFRRAFQRWTGEAPGPWRRQHERDWPEKSPD</sequence>
<keyword evidence="2" id="KW-0238">DNA-binding</keyword>
<dbReference type="PROSITE" id="PS01124">
    <property type="entry name" value="HTH_ARAC_FAMILY_2"/>
    <property type="match status" value="1"/>
</dbReference>
<feature type="domain" description="HTH araC/xylS-type" evidence="4">
    <location>
        <begin position="234"/>
        <end position="331"/>
    </location>
</feature>
<evidence type="ECO:0000256" key="1">
    <source>
        <dbReference type="ARBA" id="ARBA00023015"/>
    </source>
</evidence>
<evidence type="ECO:0000313" key="5">
    <source>
        <dbReference type="EMBL" id="MEY1660584.1"/>
    </source>
</evidence>
<proteinExistence type="predicted"/>
<evidence type="ECO:0000256" key="2">
    <source>
        <dbReference type="ARBA" id="ARBA00023125"/>
    </source>
</evidence>
<dbReference type="PANTHER" id="PTHR47894">
    <property type="entry name" value="HTH-TYPE TRANSCRIPTIONAL REGULATOR GADX"/>
    <property type="match status" value="1"/>
</dbReference>
<accession>A0ABV4ACL3</accession>
<keyword evidence="6" id="KW-1185">Reference proteome</keyword>
<dbReference type="PANTHER" id="PTHR47894:SF1">
    <property type="entry name" value="HTH-TYPE TRANSCRIPTIONAL REGULATOR VQSM"/>
    <property type="match status" value="1"/>
</dbReference>
<dbReference type="Proteomes" id="UP001562065">
    <property type="component" value="Unassembled WGS sequence"/>
</dbReference>
<dbReference type="InterPro" id="IPR009057">
    <property type="entry name" value="Homeodomain-like_sf"/>
</dbReference>
<comment type="caution">
    <text evidence="5">The sequence shown here is derived from an EMBL/GenBank/DDBJ whole genome shotgun (WGS) entry which is preliminary data.</text>
</comment>
<evidence type="ECO:0000256" key="3">
    <source>
        <dbReference type="ARBA" id="ARBA00023163"/>
    </source>
</evidence>
<dbReference type="RefSeq" id="WP_369453832.1">
    <property type="nucleotide sequence ID" value="NZ_JBGCUO010000001.1"/>
</dbReference>
<evidence type="ECO:0000313" key="6">
    <source>
        <dbReference type="Proteomes" id="UP001562065"/>
    </source>
</evidence>
<keyword evidence="1" id="KW-0805">Transcription regulation</keyword>
<dbReference type="SMART" id="SM00342">
    <property type="entry name" value="HTH_ARAC"/>
    <property type="match status" value="1"/>
</dbReference>
<protein>
    <submittedName>
        <fullName evidence="5">AraC family transcriptional regulator ligand-binding domain-containing protein</fullName>
    </submittedName>
</protein>
<dbReference type="Pfam" id="PF12625">
    <property type="entry name" value="Arabinose_bd"/>
    <property type="match status" value="1"/>
</dbReference>
<dbReference type="InterPro" id="IPR032687">
    <property type="entry name" value="AraC-type_N"/>
</dbReference>
<reference evidence="5 6" key="1">
    <citation type="submission" date="2024-07" db="EMBL/GenBank/DDBJ databases">
        <authorList>
            <person name="Ren Q."/>
        </authorList>
    </citation>
    <scope>NUCLEOTIDE SEQUENCE [LARGE SCALE GENOMIC DNA]</scope>
    <source>
        <strain evidence="5 6">REN37</strain>
    </source>
</reference>
<dbReference type="InterPro" id="IPR018060">
    <property type="entry name" value="HTH_AraC"/>
</dbReference>
<organism evidence="5 6">
    <name type="scientific">Isoalcanivorax beigongshangi</name>
    <dbReference type="NCBI Taxonomy" id="3238810"/>
    <lineage>
        <taxon>Bacteria</taxon>
        <taxon>Pseudomonadati</taxon>
        <taxon>Pseudomonadota</taxon>
        <taxon>Gammaproteobacteria</taxon>
        <taxon>Oceanospirillales</taxon>
        <taxon>Alcanivoracaceae</taxon>
        <taxon>Isoalcanivorax</taxon>
    </lineage>
</organism>